<dbReference type="PROSITE" id="PS50137">
    <property type="entry name" value="DS_RBD"/>
    <property type="match status" value="1"/>
</dbReference>
<dbReference type="PANTHER" id="PTHR11207:SF0">
    <property type="entry name" value="RIBONUCLEASE 3"/>
    <property type="match status" value="1"/>
</dbReference>
<dbReference type="SUPFAM" id="SSF54768">
    <property type="entry name" value="dsRNA-binding domain-like"/>
    <property type="match status" value="1"/>
</dbReference>
<keyword evidence="9" id="KW-0699">rRNA-binding</keyword>
<feature type="active site" evidence="9">
    <location>
        <position position="118"/>
    </location>
</feature>
<comment type="subunit">
    <text evidence="9">Homodimer.</text>
</comment>
<dbReference type="STRING" id="535712.A4Z71_02315"/>
<feature type="binding site" evidence="9">
    <location>
        <position position="42"/>
    </location>
    <ligand>
        <name>Mg(2+)</name>
        <dbReference type="ChEBI" id="CHEBI:18420"/>
    </ligand>
</feature>
<dbReference type="InterPro" id="IPR011907">
    <property type="entry name" value="RNase_III"/>
</dbReference>
<dbReference type="CDD" id="cd00593">
    <property type="entry name" value="RIBOc"/>
    <property type="match status" value="1"/>
</dbReference>
<dbReference type="HAMAP" id="MF_00104">
    <property type="entry name" value="RNase_III"/>
    <property type="match status" value="1"/>
</dbReference>
<keyword evidence="7 9" id="KW-0378">Hydrolase</keyword>
<dbReference type="InterPro" id="IPR014720">
    <property type="entry name" value="dsRBD_dom"/>
</dbReference>
<evidence type="ECO:0000259" key="11">
    <source>
        <dbReference type="PROSITE" id="PS50142"/>
    </source>
</evidence>
<dbReference type="OrthoDB" id="9805026at2"/>
<evidence type="ECO:0000259" key="10">
    <source>
        <dbReference type="PROSITE" id="PS50137"/>
    </source>
</evidence>
<dbReference type="GO" id="GO:0019843">
    <property type="term" value="F:rRNA binding"/>
    <property type="evidence" value="ECO:0007669"/>
    <property type="project" value="UniProtKB-KW"/>
</dbReference>
<organism evidence="12 13">
    <name type="scientific">Candidatus Rhodoluna planktonica</name>
    <dbReference type="NCBI Taxonomy" id="535712"/>
    <lineage>
        <taxon>Bacteria</taxon>
        <taxon>Bacillati</taxon>
        <taxon>Actinomycetota</taxon>
        <taxon>Actinomycetes</taxon>
        <taxon>Micrococcales</taxon>
        <taxon>Microbacteriaceae</taxon>
        <taxon>Luna cluster</taxon>
        <taxon>Luna-1 subcluster</taxon>
        <taxon>Rhodoluna</taxon>
    </lineage>
</organism>
<dbReference type="PROSITE" id="PS00517">
    <property type="entry name" value="RNASE_3_1"/>
    <property type="match status" value="1"/>
</dbReference>
<dbReference type="GO" id="GO:0008033">
    <property type="term" value="P:tRNA processing"/>
    <property type="evidence" value="ECO:0007669"/>
    <property type="project" value="UniProtKB-KW"/>
</dbReference>
<dbReference type="SMART" id="SM00535">
    <property type="entry name" value="RIBOc"/>
    <property type="match status" value="1"/>
</dbReference>
<keyword evidence="9" id="KW-0963">Cytoplasm</keyword>
<keyword evidence="6 9" id="KW-0255">Endonuclease</keyword>
<keyword evidence="3 9" id="KW-0698">rRNA processing</keyword>
<dbReference type="GO" id="GO:0005737">
    <property type="term" value="C:cytoplasm"/>
    <property type="evidence" value="ECO:0007669"/>
    <property type="project" value="UniProtKB-SubCell"/>
</dbReference>
<comment type="function">
    <text evidence="9">Digests double-stranded RNA. Involved in the processing of primary rRNA transcript to yield the immediate precursors to the large and small rRNAs (23S and 16S). Processes some mRNAs, and tRNAs when they are encoded in the rRNA operon. Processes pre-crRNA and tracrRNA of type II CRISPR loci if present in the organism.</text>
</comment>
<feature type="domain" description="RNase III" evidence="11">
    <location>
        <begin position="3"/>
        <end position="129"/>
    </location>
</feature>
<dbReference type="Proteomes" id="UP000243784">
    <property type="component" value="Chromosome"/>
</dbReference>
<keyword evidence="13" id="KW-1185">Reference proteome</keyword>
<evidence type="ECO:0000256" key="6">
    <source>
        <dbReference type="ARBA" id="ARBA00022759"/>
    </source>
</evidence>
<accession>A0A1D9DYE9</accession>
<dbReference type="GO" id="GO:0004525">
    <property type="term" value="F:ribonuclease III activity"/>
    <property type="evidence" value="ECO:0007669"/>
    <property type="project" value="UniProtKB-UniRule"/>
</dbReference>
<feature type="binding site" evidence="9">
    <location>
        <position position="118"/>
    </location>
    <ligand>
        <name>Mg(2+)</name>
        <dbReference type="ChEBI" id="CHEBI:18420"/>
    </ligand>
</feature>
<sequence>MNLNVLCERLGVEVEHRLLETALTHRSYSYEQGNVPNNERLEFLGDAVLGFVVTEHIYRLLPDLDEGELTKVKNAVVSVYALADVANQIGLGEFLKLGRGEELTGGRSKINLLADGFEAVLGAVLMSNGLPAATALIDKYIFPLLADTDSLRANSDPKTTLQELLQSSGKDLLHYAVTHEGPDHDRTFFAEAVFEGRVIGAGSARSKKLAETAAAIDAVSRLKNVEEKNK</sequence>
<keyword evidence="5 9" id="KW-0540">Nuclease</keyword>
<feature type="domain" description="DRBM" evidence="10">
    <location>
        <begin position="156"/>
        <end position="224"/>
    </location>
</feature>
<comment type="similarity">
    <text evidence="2">Belongs to the ribonuclease III family.</text>
</comment>
<keyword evidence="4 9" id="KW-0507">mRNA processing</keyword>
<dbReference type="InterPro" id="IPR000999">
    <property type="entry name" value="RNase_III_dom"/>
</dbReference>
<feature type="active site" evidence="9">
    <location>
        <position position="46"/>
    </location>
</feature>
<evidence type="ECO:0000313" key="13">
    <source>
        <dbReference type="Proteomes" id="UP000243784"/>
    </source>
</evidence>
<comment type="cofactor">
    <cofactor evidence="9">
        <name>Mg(2+)</name>
        <dbReference type="ChEBI" id="CHEBI:18420"/>
    </cofactor>
</comment>
<dbReference type="GO" id="GO:0006364">
    <property type="term" value="P:rRNA processing"/>
    <property type="evidence" value="ECO:0007669"/>
    <property type="project" value="UniProtKB-UniRule"/>
</dbReference>
<protein>
    <recommendedName>
        <fullName evidence="9">Ribonuclease 3</fullName>
        <ecNumber evidence="9">3.1.26.3</ecNumber>
    </recommendedName>
    <alternativeName>
        <fullName evidence="9">Ribonuclease III</fullName>
        <shortName evidence="9">RNase III</shortName>
    </alternativeName>
</protein>
<dbReference type="GO" id="GO:0046872">
    <property type="term" value="F:metal ion binding"/>
    <property type="evidence" value="ECO:0007669"/>
    <property type="project" value="UniProtKB-KW"/>
</dbReference>
<dbReference type="CDD" id="cd10845">
    <property type="entry name" value="DSRM_RNAse_III_family"/>
    <property type="match status" value="1"/>
</dbReference>
<keyword evidence="9" id="KW-0819">tRNA processing</keyword>
<dbReference type="FunFam" id="1.10.1520.10:FF:000001">
    <property type="entry name" value="Ribonuclease 3"/>
    <property type="match status" value="1"/>
</dbReference>
<dbReference type="KEGG" id="rpla:A4Z71_02315"/>
<evidence type="ECO:0000313" key="12">
    <source>
        <dbReference type="EMBL" id="AOY55844.1"/>
    </source>
</evidence>
<dbReference type="InterPro" id="IPR036389">
    <property type="entry name" value="RNase_III_sf"/>
</dbReference>
<keyword evidence="8 9" id="KW-0694">RNA-binding</keyword>
<reference evidence="12 13" key="1">
    <citation type="journal article" date="2016" name="Biochim. Biophys. Acta">
        <title>Photochemical characterization of actinorhodopsin and its functional existence in the natural host.</title>
        <authorList>
            <person name="Nakamura S."/>
            <person name="Kikukawa T."/>
            <person name="Tamogami J."/>
            <person name="Kamiya M."/>
            <person name="Aizawa T."/>
            <person name="Hahn M.W."/>
            <person name="Ihara K."/>
            <person name="Kamo N."/>
            <person name="Demura M."/>
        </authorList>
    </citation>
    <scope>NUCLEOTIDE SEQUENCE [LARGE SCALE GENOMIC DNA]</scope>
    <source>
        <strain evidence="12 13">MWH-Dar1</strain>
    </source>
</reference>
<dbReference type="Gene3D" id="3.30.160.20">
    <property type="match status" value="1"/>
</dbReference>
<dbReference type="RefSeq" id="WP_070954356.1">
    <property type="nucleotide sequence ID" value="NZ_CP015208.1"/>
</dbReference>
<evidence type="ECO:0000256" key="3">
    <source>
        <dbReference type="ARBA" id="ARBA00022552"/>
    </source>
</evidence>
<dbReference type="GO" id="GO:0010468">
    <property type="term" value="P:regulation of gene expression"/>
    <property type="evidence" value="ECO:0007669"/>
    <property type="project" value="TreeGrafter"/>
</dbReference>
<dbReference type="PANTHER" id="PTHR11207">
    <property type="entry name" value="RIBONUCLEASE III"/>
    <property type="match status" value="1"/>
</dbReference>
<evidence type="ECO:0000256" key="2">
    <source>
        <dbReference type="ARBA" id="ARBA00010183"/>
    </source>
</evidence>
<feature type="binding site" evidence="9">
    <location>
        <position position="115"/>
    </location>
    <ligand>
        <name>Mg(2+)</name>
        <dbReference type="ChEBI" id="CHEBI:18420"/>
    </ligand>
</feature>
<evidence type="ECO:0000256" key="9">
    <source>
        <dbReference type="HAMAP-Rule" id="MF_00104"/>
    </source>
</evidence>
<dbReference type="SMART" id="SM00358">
    <property type="entry name" value="DSRM"/>
    <property type="match status" value="1"/>
</dbReference>
<name>A0A1D9DYE9_9MICO</name>
<dbReference type="Pfam" id="PF00035">
    <property type="entry name" value="dsrm"/>
    <property type="match status" value="1"/>
</dbReference>
<dbReference type="EMBL" id="CP015208">
    <property type="protein sequence ID" value="AOY55844.1"/>
    <property type="molecule type" value="Genomic_DNA"/>
</dbReference>
<evidence type="ECO:0000256" key="7">
    <source>
        <dbReference type="ARBA" id="ARBA00022801"/>
    </source>
</evidence>
<gene>
    <name evidence="9" type="primary">rnc</name>
    <name evidence="12" type="ORF">A4Z71_02315</name>
</gene>
<dbReference type="EC" id="3.1.26.3" evidence="9"/>
<dbReference type="NCBIfam" id="TIGR02191">
    <property type="entry name" value="RNaseIII"/>
    <property type="match status" value="1"/>
</dbReference>
<evidence type="ECO:0000256" key="4">
    <source>
        <dbReference type="ARBA" id="ARBA00022664"/>
    </source>
</evidence>
<comment type="catalytic activity">
    <reaction evidence="1 9">
        <text>Endonucleolytic cleavage to 5'-phosphomonoester.</text>
        <dbReference type="EC" id="3.1.26.3"/>
    </reaction>
</comment>
<proteinExistence type="inferred from homology"/>
<dbReference type="GO" id="GO:0006397">
    <property type="term" value="P:mRNA processing"/>
    <property type="evidence" value="ECO:0007669"/>
    <property type="project" value="UniProtKB-UniRule"/>
</dbReference>
<keyword evidence="9" id="KW-0479">Metal-binding</keyword>
<dbReference type="Gene3D" id="1.10.1520.10">
    <property type="entry name" value="Ribonuclease III domain"/>
    <property type="match status" value="1"/>
</dbReference>
<dbReference type="PROSITE" id="PS50142">
    <property type="entry name" value="RNASE_3_2"/>
    <property type="match status" value="1"/>
</dbReference>
<keyword evidence="9" id="KW-0460">Magnesium</keyword>
<dbReference type="GO" id="GO:0003725">
    <property type="term" value="F:double-stranded RNA binding"/>
    <property type="evidence" value="ECO:0007669"/>
    <property type="project" value="TreeGrafter"/>
</dbReference>
<evidence type="ECO:0000256" key="5">
    <source>
        <dbReference type="ARBA" id="ARBA00022722"/>
    </source>
</evidence>
<evidence type="ECO:0000256" key="8">
    <source>
        <dbReference type="ARBA" id="ARBA00022884"/>
    </source>
</evidence>
<dbReference type="Pfam" id="PF14622">
    <property type="entry name" value="Ribonucleas_3_3"/>
    <property type="match status" value="1"/>
</dbReference>
<dbReference type="SUPFAM" id="SSF69065">
    <property type="entry name" value="RNase III domain-like"/>
    <property type="match status" value="1"/>
</dbReference>
<dbReference type="AlphaFoldDB" id="A0A1D9DYE9"/>
<comment type="subcellular location">
    <subcellularLocation>
        <location evidence="9">Cytoplasm</location>
    </subcellularLocation>
</comment>
<evidence type="ECO:0000256" key="1">
    <source>
        <dbReference type="ARBA" id="ARBA00000109"/>
    </source>
</evidence>